<reference evidence="1" key="1">
    <citation type="submission" date="2015-04" db="UniProtKB">
        <authorList>
            <consortium name="EnsemblPlants"/>
        </authorList>
    </citation>
    <scope>IDENTIFICATION</scope>
</reference>
<dbReference type="Proteomes" id="UP000026962">
    <property type="component" value="Chromosome 9"/>
</dbReference>
<dbReference type="eggNOG" id="KOG0065">
    <property type="taxonomic scope" value="Eukaryota"/>
</dbReference>
<dbReference type="AlphaFoldDB" id="A0A0E0M017"/>
<evidence type="ECO:0000313" key="1">
    <source>
        <dbReference type="EnsemblPlants" id="OPUNC09G05460.1"/>
    </source>
</evidence>
<dbReference type="PANTHER" id="PTHR48040">
    <property type="entry name" value="PLEIOTROPIC DRUG RESISTANCE PROTEIN 1-LIKE ISOFORM X1"/>
    <property type="match status" value="1"/>
</dbReference>
<dbReference type="PANTHER" id="PTHR48040:SF35">
    <property type="entry name" value="ABC TRANSPORTER G FAMILY MEMBER 39-LIKE"/>
    <property type="match status" value="1"/>
</dbReference>
<organism evidence="1">
    <name type="scientific">Oryza punctata</name>
    <name type="common">Red rice</name>
    <dbReference type="NCBI Taxonomy" id="4537"/>
    <lineage>
        <taxon>Eukaryota</taxon>
        <taxon>Viridiplantae</taxon>
        <taxon>Streptophyta</taxon>
        <taxon>Embryophyta</taxon>
        <taxon>Tracheophyta</taxon>
        <taxon>Spermatophyta</taxon>
        <taxon>Magnoliopsida</taxon>
        <taxon>Liliopsida</taxon>
        <taxon>Poales</taxon>
        <taxon>Poaceae</taxon>
        <taxon>BOP clade</taxon>
        <taxon>Oryzoideae</taxon>
        <taxon>Oryzeae</taxon>
        <taxon>Oryzinae</taxon>
        <taxon>Oryza</taxon>
    </lineage>
</organism>
<sequence>MDDAGEICWSGSRRSLRREGSAWSSAAAADSVFSRSSSVREDDEEDLRWAALEKLPTYDRARTALLAMPEGELREVNVQRLATEEQRALLQRIAGVGDDHARFLAKFKERVDRVAEVMIH</sequence>
<reference evidence="1" key="2">
    <citation type="submission" date="2018-05" db="EMBL/GenBank/DDBJ databases">
        <title>OpunRS2 (Oryza punctata Reference Sequence Version 2).</title>
        <authorList>
            <person name="Zhang J."/>
            <person name="Kudrna D."/>
            <person name="Lee S."/>
            <person name="Talag J."/>
            <person name="Welchert J."/>
            <person name="Wing R.A."/>
        </authorList>
    </citation>
    <scope>NUCLEOTIDE SEQUENCE [LARGE SCALE GENOMIC DNA]</scope>
</reference>
<dbReference type="OMA" id="DAGEICW"/>
<evidence type="ECO:0008006" key="3">
    <source>
        <dbReference type="Google" id="ProtNLM"/>
    </source>
</evidence>
<accession>A0A0E0M017</accession>
<name>A0A0E0M017_ORYPU</name>
<dbReference type="EnsemblPlants" id="OPUNC09G05460.1">
    <property type="protein sequence ID" value="OPUNC09G05460.1"/>
    <property type="gene ID" value="OPUNC09G05460"/>
</dbReference>
<dbReference type="STRING" id="4537.A0A0E0M017"/>
<proteinExistence type="predicted"/>
<evidence type="ECO:0000313" key="2">
    <source>
        <dbReference type="Proteomes" id="UP000026962"/>
    </source>
</evidence>
<keyword evidence="2" id="KW-1185">Reference proteome</keyword>
<protein>
    <recommendedName>
        <fullName evidence="3">ABC-transporter N-terminal domain-containing protein</fullName>
    </recommendedName>
</protein>
<dbReference type="Gramene" id="OPUNC09G05460.1">
    <property type="protein sequence ID" value="OPUNC09G05460.1"/>
    <property type="gene ID" value="OPUNC09G05460"/>
</dbReference>
<dbReference type="HOGENOM" id="CLU_158379_0_0_1"/>